<evidence type="ECO:0000313" key="6">
    <source>
        <dbReference type="EMBL" id="TDN50908.1"/>
    </source>
</evidence>
<dbReference type="EMBL" id="SNVV01000008">
    <property type="protein sequence ID" value="TDN50908.1"/>
    <property type="molecule type" value="Genomic_DNA"/>
</dbReference>
<dbReference type="InterPro" id="IPR020846">
    <property type="entry name" value="MFS_dom"/>
</dbReference>
<accession>A0A4R6E297</accession>
<feature type="transmembrane region" description="Helical" evidence="4">
    <location>
        <begin position="292"/>
        <end position="310"/>
    </location>
</feature>
<organism evidence="6 7">
    <name type="scientific">Azoarcus indigens</name>
    <dbReference type="NCBI Taxonomy" id="29545"/>
    <lineage>
        <taxon>Bacteria</taxon>
        <taxon>Pseudomonadati</taxon>
        <taxon>Pseudomonadota</taxon>
        <taxon>Betaproteobacteria</taxon>
        <taxon>Rhodocyclales</taxon>
        <taxon>Zoogloeaceae</taxon>
        <taxon>Azoarcus</taxon>
    </lineage>
</organism>
<keyword evidence="1 4" id="KW-0812">Transmembrane</keyword>
<evidence type="ECO:0000259" key="5">
    <source>
        <dbReference type="PROSITE" id="PS50850"/>
    </source>
</evidence>
<feature type="transmembrane region" description="Helical" evidence="4">
    <location>
        <begin position="112"/>
        <end position="134"/>
    </location>
</feature>
<feature type="domain" description="Major facilitator superfamily (MFS) profile" evidence="5">
    <location>
        <begin position="19"/>
        <end position="409"/>
    </location>
</feature>
<feature type="transmembrane region" description="Helical" evidence="4">
    <location>
        <begin position="381"/>
        <end position="403"/>
    </location>
</feature>
<dbReference type="OrthoDB" id="8520784at2"/>
<dbReference type="PROSITE" id="PS50850">
    <property type="entry name" value="MFS"/>
    <property type="match status" value="1"/>
</dbReference>
<comment type="caution">
    <text evidence="6">The sequence shown here is derived from an EMBL/GenBank/DDBJ whole genome shotgun (WGS) entry which is preliminary data.</text>
</comment>
<feature type="transmembrane region" description="Helical" evidence="4">
    <location>
        <begin position="316"/>
        <end position="335"/>
    </location>
</feature>
<dbReference type="SUPFAM" id="SSF103473">
    <property type="entry name" value="MFS general substrate transporter"/>
    <property type="match status" value="1"/>
</dbReference>
<dbReference type="InterPro" id="IPR036259">
    <property type="entry name" value="MFS_trans_sf"/>
</dbReference>
<feature type="transmembrane region" description="Helical" evidence="4">
    <location>
        <begin position="263"/>
        <end position="285"/>
    </location>
</feature>
<dbReference type="PANTHER" id="PTHR43129:SF1">
    <property type="entry name" value="FOSMIDOMYCIN RESISTANCE PROTEIN"/>
    <property type="match status" value="1"/>
</dbReference>
<proteinExistence type="predicted"/>
<sequence length="419" mass="42626">MTTQILTLPPSGPAPARHDFGVIAVVAFVHGTSHFFQLVLPALFPWLIPAFGLDFTRVGLATSTFFLVSAFGQAAAGFAVDRFGAYRVLSGGVACLGVAALLISVAQGLGGLLVAAAVAGVGNAVFHPADFSLLNRKVSEKRLGHAFSAHGLSGNIGWALAPVFIVGIASVAGWRAAAVGAALVAFAGVGCLFLARGWLADEAERVAARARPEKARSLDFIRVPAVWLCFLFFFFTTMGFGAFQNYGTPLLQALFDLSLPVAASGITVFLLASAAGVFSGGFLAARVAAHERVVAAFLGFSALTAVTLAAGVLPPWAAVPALAAIGFCTGIAGPSRDILVRRAAVSRFGSGAYGRIYGLVYSGIDGGMALSPLVFGPLMDHAHFSLVMAGVAVLQAGAVAVALGAARSAGQAAAAPARA</sequence>
<dbReference type="GO" id="GO:0005886">
    <property type="term" value="C:plasma membrane"/>
    <property type="evidence" value="ECO:0007669"/>
    <property type="project" value="TreeGrafter"/>
</dbReference>
<name>A0A4R6E297_9RHOO</name>
<protein>
    <submittedName>
        <fullName evidence="6">Putative MFS family arabinose efflux permease</fullName>
    </submittedName>
</protein>
<evidence type="ECO:0000256" key="2">
    <source>
        <dbReference type="ARBA" id="ARBA00022989"/>
    </source>
</evidence>
<evidence type="ECO:0000256" key="4">
    <source>
        <dbReference type="SAM" id="Phobius"/>
    </source>
</evidence>
<dbReference type="PANTHER" id="PTHR43129">
    <property type="entry name" value="FOSMIDOMYCIN RESISTANCE PROTEIN"/>
    <property type="match status" value="1"/>
</dbReference>
<dbReference type="GO" id="GO:0022857">
    <property type="term" value="F:transmembrane transporter activity"/>
    <property type="evidence" value="ECO:0007669"/>
    <property type="project" value="InterPro"/>
</dbReference>
<evidence type="ECO:0000256" key="3">
    <source>
        <dbReference type="ARBA" id="ARBA00023136"/>
    </source>
</evidence>
<evidence type="ECO:0000256" key="1">
    <source>
        <dbReference type="ARBA" id="ARBA00022692"/>
    </source>
</evidence>
<evidence type="ECO:0000313" key="7">
    <source>
        <dbReference type="Proteomes" id="UP000295129"/>
    </source>
</evidence>
<keyword evidence="7" id="KW-1185">Reference proteome</keyword>
<feature type="transmembrane region" description="Helical" evidence="4">
    <location>
        <begin position="60"/>
        <end position="79"/>
    </location>
</feature>
<feature type="transmembrane region" description="Helical" evidence="4">
    <location>
        <begin position="356"/>
        <end position="375"/>
    </location>
</feature>
<feature type="transmembrane region" description="Helical" evidence="4">
    <location>
        <begin position="220"/>
        <end position="243"/>
    </location>
</feature>
<keyword evidence="3 4" id="KW-0472">Membrane</keyword>
<dbReference type="Pfam" id="PF07690">
    <property type="entry name" value="MFS_1"/>
    <property type="match status" value="1"/>
</dbReference>
<feature type="transmembrane region" description="Helical" evidence="4">
    <location>
        <begin position="155"/>
        <end position="174"/>
    </location>
</feature>
<keyword evidence="2 4" id="KW-1133">Transmembrane helix</keyword>
<feature type="transmembrane region" description="Helical" evidence="4">
    <location>
        <begin position="20"/>
        <end position="48"/>
    </location>
</feature>
<feature type="transmembrane region" description="Helical" evidence="4">
    <location>
        <begin position="180"/>
        <end position="199"/>
    </location>
</feature>
<dbReference type="AlphaFoldDB" id="A0A4R6E297"/>
<feature type="transmembrane region" description="Helical" evidence="4">
    <location>
        <begin position="86"/>
        <end position="106"/>
    </location>
</feature>
<dbReference type="RefSeq" id="WP_133591383.1">
    <property type="nucleotide sequence ID" value="NZ_SNVV01000008.1"/>
</dbReference>
<dbReference type="InterPro" id="IPR011701">
    <property type="entry name" value="MFS"/>
</dbReference>
<gene>
    <name evidence="6" type="ORF">C7389_108152</name>
</gene>
<dbReference type="Gene3D" id="1.20.1250.20">
    <property type="entry name" value="MFS general substrate transporter like domains"/>
    <property type="match status" value="1"/>
</dbReference>
<reference evidence="6 7" key="1">
    <citation type="submission" date="2019-03" db="EMBL/GenBank/DDBJ databases">
        <title>Genomic Encyclopedia of Type Strains, Phase IV (KMG-IV): sequencing the most valuable type-strain genomes for metagenomic binning, comparative biology and taxonomic classification.</title>
        <authorList>
            <person name="Goeker M."/>
        </authorList>
    </citation>
    <scope>NUCLEOTIDE SEQUENCE [LARGE SCALE GENOMIC DNA]</scope>
    <source>
        <strain evidence="6 7">DSM 12121</strain>
    </source>
</reference>
<dbReference type="Proteomes" id="UP000295129">
    <property type="component" value="Unassembled WGS sequence"/>
</dbReference>